<feature type="coiled-coil region" evidence="1">
    <location>
        <begin position="172"/>
        <end position="203"/>
    </location>
</feature>
<gene>
    <name evidence="2" type="ORF">RFULGI_LOCUS1046</name>
</gene>
<proteinExistence type="predicted"/>
<comment type="caution">
    <text evidence="2">The sequence shown here is derived from an EMBL/GenBank/DDBJ whole genome shotgun (WGS) entry which is preliminary data.</text>
</comment>
<evidence type="ECO:0000313" key="2">
    <source>
        <dbReference type="EMBL" id="CAG8469323.1"/>
    </source>
</evidence>
<dbReference type="AlphaFoldDB" id="A0A9N8Z160"/>
<reference evidence="2" key="1">
    <citation type="submission" date="2021-06" db="EMBL/GenBank/DDBJ databases">
        <authorList>
            <person name="Kallberg Y."/>
            <person name="Tangrot J."/>
            <person name="Rosling A."/>
        </authorList>
    </citation>
    <scope>NUCLEOTIDE SEQUENCE</scope>
    <source>
        <strain evidence="2">IN212</strain>
    </source>
</reference>
<protein>
    <submittedName>
        <fullName evidence="2">8204_t:CDS:1</fullName>
    </submittedName>
</protein>
<keyword evidence="3" id="KW-1185">Reference proteome</keyword>
<sequence>MKEEQKKQICLACDSGLKIEKCRQCGGNRYFFVKEGEKYSLDEETIERICEILSSTQSFHEKKIALFVLLESLEVEKLPKIENQRINYLLQSQFFNELAKKSMKEYEKMINQLLHWGKIIGEDSGANPETYKYTFLTYEQKLVIFYKIKKSDNRKYNFFVSLKEEINNLSAKTEKEQMLIEFEREIKNSIRELEERLDKKVKERVGRIFENYY</sequence>
<evidence type="ECO:0000256" key="1">
    <source>
        <dbReference type="SAM" id="Coils"/>
    </source>
</evidence>
<organism evidence="2 3">
    <name type="scientific">Racocetra fulgida</name>
    <dbReference type="NCBI Taxonomy" id="60492"/>
    <lineage>
        <taxon>Eukaryota</taxon>
        <taxon>Fungi</taxon>
        <taxon>Fungi incertae sedis</taxon>
        <taxon>Mucoromycota</taxon>
        <taxon>Glomeromycotina</taxon>
        <taxon>Glomeromycetes</taxon>
        <taxon>Diversisporales</taxon>
        <taxon>Gigasporaceae</taxon>
        <taxon>Racocetra</taxon>
    </lineage>
</organism>
<dbReference type="Proteomes" id="UP000789396">
    <property type="component" value="Unassembled WGS sequence"/>
</dbReference>
<keyword evidence="1" id="KW-0175">Coiled coil</keyword>
<dbReference type="EMBL" id="CAJVPZ010000555">
    <property type="protein sequence ID" value="CAG8469323.1"/>
    <property type="molecule type" value="Genomic_DNA"/>
</dbReference>
<accession>A0A9N8Z160</accession>
<evidence type="ECO:0000313" key="3">
    <source>
        <dbReference type="Proteomes" id="UP000789396"/>
    </source>
</evidence>
<name>A0A9N8Z160_9GLOM</name>
<dbReference type="OrthoDB" id="2442231at2759"/>